<keyword evidence="3" id="KW-1185">Reference proteome</keyword>
<reference evidence="3" key="1">
    <citation type="submission" date="2017-01" db="EMBL/GenBank/DDBJ databases">
        <title>Comparative genomics of anhydrobiosis in the tardigrade Hypsibius dujardini.</title>
        <authorList>
            <person name="Yoshida Y."/>
            <person name="Koutsovoulos G."/>
            <person name="Laetsch D."/>
            <person name="Stevens L."/>
            <person name="Kumar S."/>
            <person name="Horikawa D."/>
            <person name="Ishino K."/>
            <person name="Komine S."/>
            <person name="Tomita M."/>
            <person name="Blaxter M."/>
            <person name="Arakawa K."/>
        </authorList>
    </citation>
    <scope>NUCLEOTIDE SEQUENCE [LARGE SCALE GENOMIC DNA]</scope>
    <source>
        <strain evidence="3">Z151</strain>
    </source>
</reference>
<dbReference type="EMBL" id="MTYJ01000008">
    <property type="protein sequence ID" value="OQV24088.1"/>
    <property type="molecule type" value="Genomic_DNA"/>
</dbReference>
<dbReference type="Proteomes" id="UP000192578">
    <property type="component" value="Unassembled WGS sequence"/>
</dbReference>
<evidence type="ECO:0000313" key="3">
    <source>
        <dbReference type="Proteomes" id="UP000192578"/>
    </source>
</evidence>
<feature type="region of interest" description="Disordered" evidence="1">
    <location>
        <begin position="126"/>
        <end position="155"/>
    </location>
</feature>
<evidence type="ECO:0000313" key="2">
    <source>
        <dbReference type="EMBL" id="OQV24088.1"/>
    </source>
</evidence>
<gene>
    <name evidence="2" type="ORF">BV898_02042</name>
</gene>
<proteinExistence type="predicted"/>
<evidence type="ECO:0000256" key="1">
    <source>
        <dbReference type="SAM" id="MobiDB-lite"/>
    </source>
</evidence>
<name>A0A1W0X9K8_HYPEX</name>
<comment type="caution">
    <text evidence="2">The sequence shown here is derived from an EMBL/GenBank/DDBJ whole genome shotgun (WGS) entry which is preliminary data.</text>
</comment>
<dbReference type="AlphaFoldDB" id="A0A1W0X9K8"/>
<feature type="region of interest" description="Disordered" evidence="1">
    <location>
        <begin position="37"/>
        <end position="73"/>
    </location>
</feature>
<organism evidence="2 3">
    <name type="scientific">Hypsibius exemplaris</name>
    <name type="common">Freshwater tardigrade</name>
    <dbReference type="NCBI Taxonomy" id="2072580"/>
    <lineage>
        <taxon>Eukaryota</taxon>
        <taxon>Metazoa</taxon>
        <taxon>Ecdysozoa</taxon>
        <taxon>Tardigrada</taxon>
        <taxon>Eutardigrada</taxon>
        <taxon>Parachela</taxon>
        <taxon>Hypsibioidea</taxon>
        <taxon>Hypsibiidae</taxon>
        <taxon>Hypsibius</taxon>
    </lineage>
</organism>
<protein>
    <submittedName>
        <fullName evidence="2">Uncharacterized protein</fullName>
    </submittedName>
</protein>
<sequence length="339" mass="37258">MNTFKILASKLAELPLKPFDKEVVKWQEWVGDYVKTLETPRDNIDDSGNEEADGPPCEGDDKFAANLPSESGENFVAKGSQLMTGLKSKGRPTEASKNLRSVKFNNTQMATSSQPTGLRAKLMSAPVSSIPEPPPSNTQNQKRKSTDLPDSPAKKVANNPVPRFKIITSEFAAYEDVEIYHSDIVRMETVNFMTYDRIMGGFSYICARACGEGFCGFAELGAIAICHPKGPEIAHVRSQTASGLTCVQVLFTSAHFILVVRHAASEKVFVYNSLDSELSPQFRYQLFMLFGTEMKPVHVSFPVVQKQLPNTNQCGPMVAAYMAEIVGGGRPDKTLFDKA</sequence>
<accession>A0A1W0X9K8</accession>